<organism evidence="1 2">
    <name type="scientific">Xylaria flabelliformis</name>
    <dbReference type="NCBI Taxonomy" id="2512241"/>
    <lineage>
        <taxon>Eukaryota</taxon>
        <taxon>Fungi</taxon>
        <taxon>Dikarya</taxon>
        <taxon>Ascomycota</taxon>
        <taxon>Pezizomycotina</taxon>
        <taxon>Sordariomycetes</taxon>
        <taxon>Xylariomycetidae</taxon>
        <taxon>Xylariales</taxon>
        <taxon>Xylariaceae</taxon>
        <taxon>Xylaria</taxon>
    </lineage>
</organism>
<evidence type="ECO:0000313" key="1">
    <source>
        <dbReference type="EMBL" id="TRX91545.1"/>
    </source>
</evidence>
<evidence type="ECO:0000313" key="2">
    <source>
        <dbReference type="Proteomes" id="UP000319160"/>
    </source>
</evidence>
<reference evidence="2" key="1">
    <citation type="submission" date="2019-06" db="EMBL/GenBank/DDBJ databases">
        <title>Draft genome sequence of the griseofulvin-producing fungus Xylaria cubensis strain G536.</title>
        <authorList>
            <person name="Mead M.E."/>
            <person name="Raja H.A."/>
            <person name="Steenwyk J.L."/>
            <person name="Knowles S.L."/>
            <person name="Oberlies N.H."/>
            <person name="Rokas A."/>
        </authorList>
    </citation>
    <scope>NUCLEOTIDE SEQUENCE [LARGE SCALE GENOMIC DNA]</scope>
    <source>
        <strain evidence="2">G536</strain>
    </source>
</reference>
<dbReference type="Proteomes" id="UP000319160">
    <property type="component" value="Unassembled WGS sequence"/>
</dbReference>
<protein>
    <submittedName>
        <fullName evidence="1">Uncharacterized protein</fullName>
    </submittedName>
</protein>
<sequence length="94" mass="10825">MSLIAAVMQEAVPLPRKYMEVQPYCDFITVITKRIPKPEGPTTLTAPQRKSIQYLLTEHGSELDKALRDAQNRALRDPEFYRQSSPLHQSQHTF</sequence>
<accession>A0A553HUC0</accession>
<dbReference type="AlphaFoldDB" id="A0A553HUC0"/>
<comment type="caution">
    <text evidence="1">The sequence shown here is derived from an EMBL/GenBank/DDBJ whole genome shotgun (WGS) entry which is preliminary data.</text>
</comment>
<gene>
    <name evidence="1" type="ORF">FHL15_007550</name>
</gene>
<name>A0A553HUC0_9PEZI</name>
<dbReference type="EMBL" id="VFLP01000044">
    <property type="protein sequence ID" value="TRX91545.1"/>
    <property type="molecule type" value="Genomic_DNA"/>
</dbReference>
<keyword evidence="2" id="KW-1185">Reference proteome</keyword>
<proteinExistence type="predicted"/>